<dbReference type="Gene3D" id="3.90.1170.50">
    <property type="entry name" value="Aldehyde oxidase/xanthine dehydrogenase, a/b hammerhead"/>
    <property type="match status" value="1"/>
</dbReference>
<dbReference type="GO" id="GO:0051536">
    <property type="term" value="F:iron-sulfur cluster binding"/>
    <property type="evidence" value="ECO:0007669"/>
    <property type="project" value="InterPro"/>
</dbReference>
<dbReference type="AlphaFoldDB" id="A0A9D6V3A4"/>
<dbReference type="PANTHER" id="PTHR11908">
    <property type="entry name" value="XANTHINE DEHYDROGENASE"/>
    <property type="match status" value="1"/>
</dbReference>
<dbReference type="Pfam" id="PF20256">
    <property type="entry name" value="MoCoBD_2"/>
    <property type="match status" value="1"/>
</dbReference>
<dbReference type="GO" id="GO:0016491">
    <property type="term" value="F:oxidoreductase activity"/>
    <property type="evidence" value="ECO:0007669"/>
    <property type="project" value="InterPro"/>
</dbReference>
<dbReference type="SUPFAM" id="SSF56003">
    <property type="entry name" value="Molybdenum cofactor-binding domain"/>
    <property type="match status" value="1"/>
</dbReference>
<feature type="domain" description="2Fe-2S ferredoxin-type" evidence="2">
    <location>
        <begin position="2"/>
        <end position="79"/>
    </location>
</feature>
<dbReference type="Pfam" id="PF01315">
    <property type="entry name" value="Ald_Xan_dh_C"/>
    <property type="match status" value="1"/>
</dbReference>
<dbReference type="Proteomes" id="UP000807825">
    <property type="component" value="Unassembled WGS sequence"/>
</dbReference>
<proteinExistence type="inferred from homology"/>
<dbReference type="InterPro" id="IPR036856">
    <property type="entry name" value="Ald_Oxase/Xan_DH_a/b_sf"/>
</dbReference>
<sequence length="888" mass="94498">MKQVNFALNGIPQTCVAEDDLVLLDFVRKDKGLTGTKQSCGRKGQCGACTVLVNKKAVRSCLIRVVTLSGADVITIEGLGTPDNPHLIQEAFALSGAIQCGFCTPGMIMASKALLEQNPDPDTAAIKKALGRNLCRCTGYKKIIDAVKLAGSFLRGEVRPNDVRPHKSEGMIGVSLPRPTALLLATGKALFTADIKKDGLLELAAVRSPYSHALIKSIDTSGAEKVPGVVAVLTAKDIKGTNRLKEDQPILCDTKVHVMGDAVAAVIADSKESALAGVQAVTVDYQPLPEAHTPAEAVAAGSCQVHEGMPNLCYTHPQIKGDAQAALAKSDVVVEASFSTQLIHQSPLEPEASVAYFEEDPDDEEPQLVVVGRSINIHHHLKVLQDSLGWENTRYEQAFIGGQFGIKMDITAEGLAAAAALHVRRPVRYVCSLEESMWITTKRHPFDMKVQLGADRDGKLTGYSIDFTVENGAYVSAGKSVINRALYMLSGSYYIPHINAVGNLVYTNNAWGGAARGAGPPQVNFALESAMELLAARLDLDPLELRLMNSVKPGQSISTGQVVDEWPYPGCLEAIREHYERAGIECAAFQDSRLKRGVGLAGGSFGIGRGGPDRSQVAVELMPDDGLTIYGSVADPGEGNDAMLTQIASHLTGIGVQKIRLITRDTDSTPDSSSASGSRVTYMSGGALVNAIEALKKAMAEAGANDYNQLVAKGKPTKYLGTRVAETTLLDAETGQGVPFESRVHGVQMAEVEVDIETGEVRLIKMTAVVDPGTVINPRIVEGQIEGGLDMGAGMALREHYLHGKTKDWISSKFPTMKTAFDMEIILLQTPRKRGPLGAVGIGEFVLLPTSAAIITAIQNATGGERICHLPATPERVLQAMGKGEASS</sequence>
<name>A0A9D6V3A4_9BACT</name>
<dbReference type="InterPro" id="IPR012675">
    <property type="entry name" value="Beta-grasp_dom_sf"/>
</dbReference>
<dbReference type="InterPro" id="IPR036010">
    <property type="entry name" value="2Fe-2S_ferredoxin-like_sf"/>
</dbReference>
<dbReference type="Pfam" id="PF00111">
    <property type="entry name" value="Fer2"/>
    <property type="match status" value="1"/>
</dbReference>
<dbReference type="CDD" id="cd00207">
    <property type="entry name" value="fer2"/>
    <property type="match status" value="1"/>
</dbReference>
<dbReference type="InterPro" id="IPR046867">
    <property type="entry name" value="AldOxase/xan_DH_MoCoBD2"/>
</dbReference>
<evidence type="ECO:0000313" key="4">
    <source>
        <dbReference type="Proteomes" id="UP000807825"/>
    </source>
</evidence>
<dbReference type="Gene3D" id="3.30.365.10">
    <property type="entry name" value="Aldehyde oxidase/xanthine dehydrogenase, molybdopterin binding domain"/>
    <property type="match status" value="4"/>
</dbReference>
<dbReference type="InterPro" id="IPR037165">
    <property type="entry name" value="AldOxase/xan_DH_Mopterin-bd_sf"/>
</dbReference>
<dbReference type="SUPFAM" id="SSF54665">
    <property type="entry name" value="CO dehydrogenase molybdoprotein N-domain-like"/>
    <property type="match status" value="1"/>
</dbReference>
<evidence type="ECO:0000313" key="3">
    <source>
        <dbReference type="EMBL" id="MBI5249999.1"/>
    </source>
</evidence>
<dbReference type="EMBL" id="JACRDE010000295">
    <property type="protein sequence ID" value="MBI5249999.1"/>
    <property type="molecule type" value="Genomic_DNA"/>
</dbReference>
<dbReference type="InterPro" id="IPR002888">
    <property type="entry name" value="2Fe-2S-bd"/>
</dbReference>
<dbReference type="InterPro" id="IPR008274">
    <property type="entry name" value="AldOxase/xan_DH_MoCoBD1"/>
</dbReference>
<dbReference type="InterPro" id="IPR001041">
    <property type="entry name" value="2Fe-2S_ferredoxin-type"/>
</dbReference>
<dbReference type="Gene3D" id="1.10.150.120">
    <property type="entry name" value="[2Fe-2S]-binding domain"/>
    <property type="match status" value="1"/>
</dbReference>
<dbReference type="InterPro" id="IPR016208">
    <property type="entry name" value="Ald_Oxase/xanthine_DH-like"/>
</dbReference>
<dbReference type="SUPFAM" id="SSF47741">
    <property type="entry name" value="CO dehydrogenase ISP C-domain like"/>
    <property type="match status" value="1"/>
</dbReference>
<accession>A0A9D6V3A4</accession>
<dbReference type="GO" id="GO:0005506">
    <property type="term" value="F:iron ion binding"/>
    <property type="evidence" value="ECO:0007669"/>
    <property type="project" value="InterPro"/>
</dbReference>
<dbReference type="PROSITE" id="PS51085">
    <property type="entry name" value="2FE2S_FER_2"/>
    <property type="match status" value="1"/>
</dbReference>
<evidence type="ECO:0000259" key="2">
    <source>
        <dbReference type="PROSITE" id="PS51085"/>
    </source>
</evidence>
<dbReference type="PANTHER" id="PTHR11908:SF157">
    <property type="entry name" value="XANTHINE DEHYDROGENASE SUBUNIT D-RELATED"/>
    <property type="match status" value="1"/>
</dbReference>
<comment type="similarity">
    <text evidence="1">Belongs to the xanthine dehydrogenase family.</text>
</comment>
<dbReference type="SMART" id="SM01008">
    <property type="entry name" value="Ald_Xan_dh_C"/>
    <property type="match status" value="1"/>
</dbReference>
<reference evidence="3" key="1">
    <citation type="submission" date="2020-07" db="EMBL/GenBank/DDBJ databases">
        <title>Huge and variable diversity of episymbiotic CPR bacteria and DPANN archaea in groundwater ecosystems.</title>
        <authorList>
            <person name="He C.Y."/>
            <person name="Keren R."/>
            <person name="Whittaker M."/>
            <person name="Farag I.F."/>
            <person name="Doudna J."/>
            <person name="Cate J.H.D."/>
            <person name="Banfield J.F."/>
        </authorList>
    </citation>
    <scope>NUCLEOTIDE SEQUENCE</scope>
    <source>
        <strain evidence="3">NC_groundwater_1664_Pr3_B-0.1um_52_9</strain>
    </source>
</reference>
<comment type="caution">
    <text evidence="3">The sequence shown here is derived from an EMBL/GenBank/DDBJ whole genome shotgun (WGS) entry which is preliminary data.</text>
</comment>
<dbReference type="SUPFAM" id="SSF54292">
    <property type="entry name" value="2Fe-2S ferredoxin-like"/>
    <property type="match status" value="1"/>
</dbReference>
<protein>
    <submittedName>
        <fullName evidence="3">Molybdopterin-dependent oxidoreductase</fullName>
    </submittedName>
</protein>
<dbReference type="InterPro" id="IPR000674">
    <property type="entry name" value="Ald_Oxase/Xan_DH_a/b"/>
</dbReference>
<gene>
    <name evidence="3" type="ORF">HY912_10940</name>
</gene>
<organism evidence="3 4">
    <name type="scientific">Desulfomonile tiedjei</name>
    <dbReference type="NCBI Taxonomy" id="2358"/>
    <lineage>
        <taxon>Bacteria</taxon>
        <taxon>Pseudomonadati</taxon>
        <taxon>Thermodesulfobacteriota</taxon>
        <taxon>Desulfomonilia</taxon>
        <taxon>Desulfomonilales</taxon>
        <taxon>Desulfomonilaceae</taxon>
        <taxon>Desulfomonile</taxon>
    </lineage>
</organism>
<dbReference type="Gene3D" id="3.10.20.30">
    <property type="match status" value="1"/>
</dbReference>
<evidence type="ECO:0000256" key="1">
    <source>
        <dbReference type="ARBA" id="ARBA00006849"/>
    </source>
</evidence>
<dbReference type="Pfam" id="PF01799">
    <property type="entry name" value="Fer2_2"/>
    <property type="match status" value="1"/>
</dbReference>
<dbReference type="Pfam" id="PF02738">
    <property type="entry name" value="MoCoBD_1"/>
    <property type="match status" value="1"/>
</dbReference>
<dbReference type="InterPro" id="IPR036884">
    <property type="entry name" value="2Fe-2S-bd_dom_sf"/>
</dbReference>